<feature type="transmembrane region" description="Helical" evidence="6">
    <location>
        <begin position="12"/>
        <end position="32"/>
    </location>
</feature>
<comment type="subcellular location">
    <subcellularLocation>
        <location evidence="1">Membrane</location>
        <topology evidence="1">Multi-pass membrane protein</topology>
    </subcellularLocation>
</comment>
<proteinExistence type="predicted"/>
<keyword evidence="3" id="KW-0133">Cell shape</keyword>
<dbReference type="InterPro" id="IPR001182">
    <property type="entry name" value="FtsW/RodA"/>
</dbReference>
<dbReference type="Pfam" id="PF01098">
    <property type="entry name" value="FTSW_RODA_SPOVE"/>
    <property type="match status" value="1"/>
</dbReference>
<feature type="transmembrane region" description="Helical" evidence="6">
    <location>
        <begin position="316"/>
        <end position="340"/>
    </location>
</feature>
<dbReference type="Proteomes" id="UP000224563">
    <property type="component" value="Unassembled WGS sequence"/>
</dbReference>
<dbReference type="EMBL" id="PDYG01000006">
    <property type="protein sequence ID" value="PHU38578.1"/>
    <property type="molecule type" value="Genomic_DNA"/>
</dbReference>
<accession>A0A2G3E5M0</accession>
<feature type="transmembrane region" description="Helical" evidence="6">
    <location>
        <begin position="283"/>
        <end position="304"/>
    </location>
</feature>
<protein>
    <submittedName>
        <fullName evidence="7">Rod shape-determining protein RodA</fullName>
    </submittedName>
</protein>
<reference evidence="7 8" key="2">
    <citation type="submission" date="2017-10" db="EMBL/GenBank/DDBJ databases">
        <authorList>
            <person name="Banno H."/>
            <person name="Chua N.-H."/>
        </authorList>
    </citation>
    <scope>NUCLEOTIDE SEQUENCE [LARGE SCALE GENOMIC DNA]</scope>
    <source>
        <strain evidence="7 8">JK623</strain>
    </source>
</reference>
<comment type="caution">
    <text evidence="7">The sequence shown here is derived from an EMBL/GenBank/DDBJ whole genome shotgun (WGS) entry which is preliminary data.</text>
</comment>
<feature type="transmembrane region" description="Helical" evidence="6">
    <location>
        <begin position="134"/>
        <end position="151"/>
    </location>
</feature>
<dbReference type="GO" id="GO:0015648">
    <property type="term" value="F:lipid-linked peptidoglycan transporter activity"/>
    <property type="evidence" value="ECO:0007669"/>
    <property type="project" value="TreeGrafter"/>
</dbReference>
<feature type="transmembrane region" description="Helical" evidence="6">
    <location>
        <begin position="44"/>
        <end position="66"/>
    </location>
</feature>
<dbReference type="AlphaFoldDB" id="A0A2G3E5M0"/>
<dbReference type="RefSeq" id="WP_099385482.1">
    <property type="nucleotide sequence ID" value="NZ_JANSWH010000099.1"/>
</dbReference>
<dbReference type="GO" id="GO:0005886">
    <property type="term" value="C:plasma membrane"/>
    <property type="evidence" value="ECO:0007669"/>
    <property type="project" value="TreeGrafter"/>
</dbReference>
<evidence type="ECO:0000313" key="7">
    <source>
        <dbReference type="EMBL" id="PHU38578.1"/>
    </source>
</evidence>
<feature type="transmembrane region" description="Helical" evidence="6">
    <location>
        <begin position="73"/>
        <end position="98"/>
    </location>
</feature>
<dbReference type="GO" id="GO:0032153">
    <property type="term" value="C:cell division site"/>
    <property type="evidence" value="ECO:0007669"/>
    <property type="project" value="TreeGrafter"/>
</dbReference>
<evidence type="ECO:0000256" key="4">
    <source>
        <dbReference type="ARBA" id="ARBA00022989"/>
    </source>
</evidence>
<keyword evidence="5 6" id="KW-0472">Membrane</keyword>
<reference evidence="7 8" key="1">
    <citation type="submission" date="2017-10" db="EMBL/GenBank/DDBJ databases">
        <title>Resolving the taxonomy of Roseburia spp., Eubacterium rectale and Agathobacter spp. through phylogenomic analysis.</title>
        <authorList>
            <person name="Sheridan P.O."/>
            <person name="Walker A.W."/>
            <person name="Duncan S.H."/>
            <person name="Scott K.P."/>
            <person name="Toole P.W.O."/>
            <person name="Luis P."/>
            <person name="Flint H.J."/>
        </authorList>
    </citation>
    <scope>NUCLEOTIDE SEQUENCE [LARGE SCALE GENOMIC DNA]</scope>
    <source>
        <strain evidence="7 8">JK623</strain>
    </source>
</reference>
<evidence type="ECO:0000256" key="6">
    <source>
        <dbReference type="SAM" id="Phobius"/>
    </source>
</evidence>
<feature type="transmembrane region" description="Helical" evidence="6">
    <location>
        <begin position="179"/>
        <end position="198"/>
    </location>
</feature>
<evidence type="ECO:0000256" key="3">
    <source>
        <dbReference type="ARBA" id="ARBA00022960"/>
    </source>
</evidence>
<keyword evidence="2 6" id="KW-0812">Transmembrane</keyword>
<gene>
    <name evidence="7" type="ORF">CSX02_02320</name>
</gene>
<feature type="transmembrane region" description="Helical" evidence="6">
    <location>
        <begin position="352"/>
        <end position="372"/>
    </location>
</feature>
<evidence type="ECO:0000313" key="8">
    <source>
        <dbReference type="Proteomes" id="UP000224563"/>
    </source>
</evidence>
<keyword evidence="4 6" id="KW-1133">Transmembrane helix</keyword>
<feature type="transmembrane region" description="Helical" evidence="6">
    <location>
        <begin position="157"/>
        <end position="174"/>
    </location>
</feature>
<evidence type="ECO:0000256" key="5">
    <source>
        <dbReference type="ARBA" id="ARBA00023136"/>
    </source>
</evidence>
<keyword evidence="8" id="KW-1185">Reference proteome</keyword>
<evidence type="ECO:0000256" key="2">
    <source>
        <dbReference type="ARBA" id="ARBA00022692"/>
    </source>
</evidence>
<organism evidence="7 8">
    <name type="scientific">Agathobacter ruminis</name>
    <dbReference type="NCBI Taxonomy" id="1712665"/>
    <lineage>
        <taxon>Bacteria</taxon>
        <taxon>Bacillati</taxon>
        <taxon>Bacillota</taxon>
        <taxon>Clostridia</taxon>
        <taxon>Lachnospirales</taxon>
        <taxon>Lachnospiraceae</taxon>
        <taxon>Agathobacter</taxon>
    </lineage>
</organism>
<evidence type="ECO:0000256" key="1">
    <source>
        <dbReference type="ARBA" id="ARBA00004141"/>
    </source>
</evidence>
<dbReference type="GO" id="GO:0051301">
    <property type="term" value="P:cell division"/>
    <property type="evidence" value="ECO:0007669"/>
    <property type="project" value="InterPro"/>
</dbReference>
<dbReference type="PANTHER" id="PTHR30474">
    <property type="entry name" value="CELL CYCLE PROTEIN"/>
    <property type="match status" value="1"/>
</dbReference>
<dbReference type="PANTHER" id="PTHR30474:SF1">
    <property type="entry name" value="PEPTIDOGLYCAN GLYCOSYLTRANSFERASE MRDB"/>
    <property type="match status" value="1"/>
</dbReference>
<dbReference type="GO" id="GO:0008360">
    <property type="term" value="P:regulation of cell shape"/>
    <property type="evidence" value="ECO:0007669"/>
    <property type="project" value="UniProtKB-KW"/>
</dbReference>
<sequence length="383" mass="42309">MFDSLKRYRLRNYRFLLILYVSVLTVIGILVIGSAQKSVQSKQIYGFVGGFIIMVFLSLIDYTFILKFKWMMYALMIFLLGLVRLIGSTTGGATRWISIAGIKFQPSEIAKIFIILFFADFLSKYRERLNTMKIMALAILFVAFPLLLIVIQPDLSTTIMTAIIFVTLLFIAGLSYKIILTVLGITVPVITVGFIYVVQNADKIISSGSKIGYQVMRIMSWIDPTNEKYSSKAIQQQNSIMAIGSGQLWGKGLNNSAATSMKNSNYIMEPQTDFIFTVAGEELGFIGSMIIIGLLILICFECIMIARKSKEFSGRLIACGMATLISFQSIINISVAVGILPNTGIPLPFVSYGLTSLMSLYIGIGIVLNVGLQPKSNNRGGIL</sequence>
<name>A0A2G3E5M0_9FIRM</name>